<protein>
    <recommendedName>
        <fullName evidence="6">dTTP/UTP pyrophosphatase</fullName>
        <shortName evidence="6">dTTPase/UTPase</shortName>
        <ecNumber evidence="6">3.6.1.9</ecNumber>
    </recommendedName>
    <alternativeName>
        <fullName evidence="6">Nucleoside triphosphate pyrophosphatase</fullName>
    </alternativeName>
    <alternativeName>
        <fullName evidence="6">Nucleotide pyrophosphatase</fullName>
        <shortName evidence="6">Nucleotide PPase</shortName>
    </alternativeName>
</protein>
<dbReference type="GO" id="GO:0009117">
    <property type="term" value="P:nucleotide metabolic process"/>
    <property type="evidence" value="ECO:0007669"/>
    <property type="project" value="UniProtKB-KW"/>
</dbReference>
<dbReference type="PANTHER" id="PTHR43213:SF5">
    <property type="entry name" value="BIFUNCTIONAL DTTP_UTP PYROPHOSPHATASE_METHYLTRANSFERASE PROTEIN-RELATED"/>
    <property type="match status" value="1"/>
</dbReference>
<comment type="catalytic activity">
    <reaction evidence="6">
        <text>UTP + H2O = UMP + diphosphate + H(+)</text>
        <dbReference type="Rhea" id="RHEA:29395"/>
        <dbReference type="ChEBI" id="CHEBI:15377"/>
        <dbReference type="ChEBI" id="CHEBI:15378"/>
        <dbReference type="ChEBI" id="CHEBI:33019"/>
        <dbReference type="ChEBI" id="CHEBI:46398"/>
        <dbReference type="ChEBI" id="CHEBI:57865"/>
        <dbReference type="EC" id="3.6.1.9"/>
    </reaction>
</comment>
<dbReference type="CDD" id="cd00555">
    <property type="entry name" value="Maf"/>
    <property type="match status" value="1"/>
</dbReference>
<feature type="active site" description="Proton acceptor" evidence="6">
    <location>
        <position position="70"/>
    </location>
</feature>
<feature type="site" description="Important for substrate specificity" evidence="6">
    <location>
        <position position="153"/>
    </location>
</feature>
<evidence type="ECO:0000313" key="8">
    <source>
        <dbReference type="Proteomes" id="UP000602050"/>
    </source>
</evidence>
<dbReference type="HAMAP" id="MF_00528">
    <property type="entry name" value="Maf"/>
    <property type="match status" value="1"/>
</dbReference>
<evidence type="ECO:0000256" key="6">
    <source>
        <dbReference type="HAMAP-Rule" id="MF_00528"/>
    </source>
</evidence>
<keyword evidence="8" id="KW-1185">Reference proteome</keyword>
<reference evidence="7" key="2">
    <citation type="submission" date="2020-09" db="EMBL/GenBank/DDBJ databases">
        <authorList>
            <person name="Sun Q."/>
            <person name="Zhou Y."/>
        </authorList>
    </citation>
    <scope>NUCLEOTIDE SEQUENCE</scope>
    <source>
        <strain evidence="7">CGMCC 1.12360</strain>
    </source>
</reference>
<feature type="site" description="Important for substrate specificity" evidence="6">
    <location>
        <position position="13"/>
    </location>
</feature>
<keyword evidence="3 6" id="KW-0963">Cytoplasm</keyword>
<evidence type="ECO:0000256" key="5">
    <source>
        <dbReference type="ARBA" id="ARBA00023080"/>
    </source>
</evidence>
<dbReference type="Proteomes" id="UP000602050">
    <property type="component" value="Unassembled WGS sequence"/>
</dbReference>
<dbReference type="Gene3D" id="3.90.950.10">
    <property type="match status" value="1"/>
</dbReference>
<comment type="function">
    <text evidence="6">Nucleoside triphosphate pyrophosphatase that hydrolyzes dTTP and UTP. May have a dual role in cell division arrest and in preventing the incorporation of modified nucleotides into cellular nucleic acids.</text>
</comment>
<evidence type="ECO:0000256" key="1">
    <source>
        <dbReference type="ARBA" id="ARBA00001968"/>
    </source>
</evidence>
<comment type="cofactor">
    <cofactor evidence="1 6">
        <name>a divalent metal cation</name>
        <dbReference type="ChEBI" id="CHEBI:60240"/>
    </cofactor>
</comment>
<name>A0A8J2ZR31_9BACI</name>
<dbReference type="EC" id="3.6.1.9" evidence="6"/>
<dbReference type="Pfam" id="PF02545">
    <property type="entry name" value="Maf"/>
    <property type="match status" value="1"/>
</dbReference>
<proteinExistence type="inferred from homology"/>
<dbReference type="EMBL" id="BMEV01000010">
    <property type="protein sequence ID" value="GGH71649.1"/>
    <property type="molecule type" value="Genomic_DNA"/>
</dbReference>
<evidence type="ECO:0000256" key="4">
    <source>
        <dbReference type="ARBA" id="ARBA00022801"/>
    </source>
</evidence>
<reference evidence="7" key="1">
    <citation type="journal article" date="2014" name="Int. J. Syst. Evol. Microbiol.">
        <title>Complete genome sequence of Corynebacterium casei LMG S-19264T (=DSM 44701T), isolated from a smear-ripened cheese.</title>
        <authorList>
            <consortium name="US DOE Joint Genome Institute (JGI-PGF)"/>
            <person name="Walter F."/>
            <person name="Albersmeier A."/>
            <person name="Kalinowski J."/>
            <person name="Ruckert C."/>
        </authorList>
    </citation>
    <scope>NUCLEOTIDE SEQUENCE</scope>
    <source>
        <strain evidence="7">CGMCC 1.12360</strain>
    </source>
</reference>
<evidence type="ECO:0000313" key="7">
    <source>
        <dbReference type="EMBL" id="GGH71649.1"/>
    </source>
</evidence>
<dbReference type="PANTHER" id="PTHR43213">
    <property type="entry name" value="BIFUNCTIONAL DTTP/UTP PYROPHOSPHATASE/METHYLTRANSFERASE PROTEIN-RELATED"/>
    <property type="match status" value="1"/>
</dbReference>
<dbReference type="GO" id="GO:0005737">
    <property type="term" value="C:cytoplasm"/>
    <property type="evidence" value="ECO:0007669"/>
    <property type="project" value="UniProtKB-SubCell"/>
</dbReference>
<sequence>MEKILILASASPRRQQILKQVNIPFTIRIPDIDESEIKTKDPMEKVTELAKRKGQAVPISNSNEVILSADTIVAFEEQILEKPNNRVHAFEMISSLSGNIHDVYTGVCIRSENREKVFAERTKVEFWPLKKEEIEAYIATEEPYDKAGAYGIQHYGAIFVKQIIGDYFNVVGLPVSRVVRELKQFGIYPNITGDN</sequence>
<dbReference type="PIRSF" id="PIRSF006305">
    <property type="entry name" value="Maf"/>
    <property type="match status" value="1"/>
</dbReference>
<keyword evidence="5 6" id="KW-0546">Nucleotide metabolism</keyword>
<comment type="similarity">
    <text evidence="6">Belongs to the Maf family. YhdE subfamily.</text>
</comment>
<dbReference type="SUPFAM" id="SSF52972">
    <property type="entry name" value="ITPase-like"/>
    <property type="match status" value="1"/>
</dbReference>
<dbReference type="FunFam" id="3.90.950.10:FF:000005">
    <property type="entry name" value="7-methyl-GTP pyrophosphatase"/>
    <property type="match status" value="1"/>
</dbReference>
<dbReference type="InterPro" id="IPR029001">
    <property type="entry name" value="ITPase-like_fam"/>
</dbReference>
<comment type="caution">
    <text evidence="6">Lacks conserved residue(s) required for the propagation of feature annotation.</text>
</comment>
<evidence type="ECO:0000256" key="3">
    <source>
        <dbReference type="ARBA" id="ARBA00022490"/>
    </source>
</evidence>
<comment type="caution">
    <text evidence="7">The sequence shown here is derived from an EMBL/GenBank/DDBJ whole genome shotgun (WGS) entry which is preliminary data.</text>
</comment>
<feature type="site" description="Important for substrate specificity" evidence="6">
    <location>
        <position position="71"/>
    </location>
</feature>
<comment type="subcellular location">
    <subcellularLocation>
        <location evidence="2 6">Cytoplasm</location>
    </subcellularLocation>
</comment>
<keyword evidence="4 6" id="KW-0378">Hydrolase</keyword>
<dbReference type="NCBIfam" id="TIGR00172">
    <property type="entry name" value="maf"/>
    <property type="match status" value="1"/>
</dbReference>
<gene>
    <name evidence="7" type="primary">maf</name>
    <name evidence="7" type="ORF">GCM10010978_07810</name>
</gene>
<comment type="catalytic activity">
    <reaction evidence="6">
        <text>dTTP + H2O = dTMP + diphosphate + H(+)</text>
        <dbReference type="Rhea" id="RHEA:28534"/>
        <dbReference type="ChEBI" id="CHEBI:15377"/>
        <dbReference type="ChEBI" id="CHEBI:15378"/>
        <dbReference type="ChEBI" id="CHEBI:33019"/>
        <dbReference type="ChEBI" id="CHEBI:37568"/>
        <dbReference type="ChEBI" id="CHEBI:63528"/>
        <dbReference type="EC" id="3.6.1.9"/>
    </reaction>
</comment>
<accession>A0A8J2ZR31</accession>
<dbReference type="InterPro" id="IPR003697">
    <property type="entry name" value="Maf-like"/>
</dbReference>
<dbReference type="RefSeq" id="WP_188391068.1">
    <property type="nucleotide sequence ID" value="NZ_BMEV01000010.1"/>
</dbReference>
<organism evidence="7 8">
    <name type="scientific">Compostibacillus humi</name>
    <dbReference type="NCBI Taxonomy" id="1245525"/>
    <lineage>
        <taxon>Bacteria</taxon>
        <taxon>Bacillati</taxon>
        <taxon>Bacillota</taxon>
        <taxon>Bacilli</taxon>
        <taxon>Bacillales</taxon>
        <taxon>Bacillaceae</taxon>
        <taxon>Compostibacillus</taxon>
    </lineage>
</organism>
<evidence type="ECO:0000256" key="2">
    <source>
        <dbReference type="ARBA" id="ARBA00004496"/>
    </source>
</evidence>
<dbReference type="GO" id="GO:0047429">
    <property type="term" value="F:nucleoside triphosphate diphosphatase activity"/>
    <property type="evidence" value="ECO:0007669"/>
    <property type="project" value="UniProtKB-EC"/>
</dbReference>
<dbReference type="AlphaFoldDB" id="A0A8J2ZR31"/>